<accession>A0A1I8J038</accession>
<keyword evidence="1" id="KW-0175">Coiled coil</keyword>
<name>A0A1I8J038_9PLAT</name>
<dbReference type="AlphaFoldDB" id="A0A1I8J038"/>
<dbReference type="InterPro" id="IPR026205">
    <property type="entry name" value="PIBF1"/>
</dbReference>
<feature type="coiled-coil region" evidence="1">
    <location>
        <begin position="210"/>
        <end position="258"/>
    </location>
</feature>
<sequence>SSSSESDGDAEVDDKIRQAAQIDYLQPTAKRSATDTNVIGKEVTDTVAMVTDYRSLNPPELFRRRMQERLDALCEQRLRFRSATEPASGDGLRSAVRPGSPPALLSARTLDSLVQPQPASEQRKEQKQQPSKKKPRLHTAEPEELKLLAVNPAICTPRSFTMASAGGDPADSTDFTVSSADREQSDSANSSPKRAGSSAPQGPLDRRTLMHELQLAKIQLSQRTAELESRQEQWNSREEDLVDRLGSAERECAQLRQQLEHDLSIPDDRARHLQSLQEDELSVRDLVCLRLHQQLQPLRQQLEETGERAKVATEERDRLYDEADKLRDCLAGERRLHQALQESYQKAVSELADVRSQVHSGNYKVAHFDEVKHDRDRLSSQCEQLQSALSALEQQVASVAKERDQLARDLASSQQTVQLLRQDTTYLSNQIGELSSRAAHAEDRCAGLQKQLDDARAAREAAIERSLAERDRLRGEFELRLHSELDRLRTGGEAELDRLRRQTLDMQEAQVKAMREQRDQAVLERESAVARLDDAENRLRDAREQLARAAAAADKRTTELTAELRDRATLLLKEANAKLEEAALEQERLRAKLQSAEQEFAKLEQASRRHQLDQQAKIDQLTASLEAYESAERELDQAVLQAAEIGKPGDDGCSPDQIIAAGVAMPTTARRRLRQSVELAKRVLQLERQSVELNTALEKQRSEAARYKREFERLEATLSDAEQPYGYLVDSIRARDAELEKTRQQLSEAEARLESLAVDRNRLAEAKNRMSADLERLLAQRDEVAMLRKTVAAMQSKRVGSGRVAASRPRIEPRAPDFEFEDQDELKPSQPYALHYS</sequence>
<protein>
    <submittedName>
        <fullName evidence="4">Myosin class ii heavy chain</fullName>
    </submittedName>
</protein>
<evidence type="ECO:0000256" key="1">
    <source>
        <dbReference type="SAM" id="Coils"/>
    </source>
</evidence>
<organism evidence="3 4">
    <name type="scientific">Macrostomum lignano</name>
    <dbReference type="NCBI Taxonomy" id="282301"/>
    <lineage>
        <taxon>Eukaryota</taxon>
        <taxon>Metazoa</taxon>
        <taxon>Spiralia</taxon>
        <taxon>Lophotrochozoa</taxon>
        <taxon>Platyhelminthes</taxon>
        <taxon>Rhabditophora</taxon>
        <taxon>Macrostomorpha</taxon>
        <taxon>Macrostomida</taxon>
        <taxon>Macrostomidae</taxon>
        <taxon>Macrostomum</taxon>
    </lineage>
</organism>
<feature type="region of interest" description="Disordered" evidence="2">
    <location>
        <begin position="161"/>
        <end position="204"/>
    </location>
</feature>
<dbReference type="PANTHER" id="PTHR18950:SF0">
    <property type="entry name" value="PROGESTERONE IMMUNOMODULATORY BINDING FACTOR 1"/>
    <property type="match status" value="1"/>
</dbReference>
<feature type="region of interest" description="Disordered" evidence="2">
    <location>
        <begin position="83"/>
        <end position="145"/>
    </location>
</feature>
<feature type="region of interest" description="Disordered" evidence="2">
    <location>
        <begin position="795"/>
        <end position="837"/>
    </location>
</feature>
<dbReference type="Gene3D" id="1.10.287.1490">
    <property type="match status" value="1"/>
</dbReference>
<dbReference type="WBParaSite" id="maker-uti_cns_0045383-snap-gene-0.6-mRNA-1">
    <property type="protein sequence ID" value="maker-uti_cns_0045383-snap-gene-0.6-mRNA-1"/>
    <property type="gene ID" value="maker-uti_cns_0045383-snap-gene-0.6"/>
</dbReference>
<keyword evidence="3" id="KW-1185">Reference proteome</keyword>
<feature type="coiled-coil region" evidence="1">
    <location>
        <begin position="504"/>
        <end position="641"/>
    </location>
</feature>
<dbReference type="GO" id="GO:0005815">
    <property type="term" value="C:microtubule organizing center"/>
    <property type="evidence" value="ECO:0007669"/>
    <property type="project" value="TreeGrafter"/>
</dbReference>
<evidence type="ECO:0000313" key="4">
    <source>
        <dbReference type="WBParaSite" id="maker-uti_cns_0045383-snap-gene-0.6-mRNA-1"/>
    </source>
</evidence>
<dbReference type="Proteomes" id="UP000095280">
    <property type="component" value="Unplaced"/>
</dbReference>
<dbReference type="PANTHER" id="PTHR18950">
    <property type="entry name" value="PROGESTERONE-INDUCED BLOCKING FACTOR 1"/>
    <property type="match status" value="1"/>
</dbReference>
<reference evidence="4" key="1">
    <citation type="submission" date="2016-11" db="UniProtKB">
        <authorList>
            <consortium name="WormBaseParasite"/>
        </authorList>
    </citation>
    <scope>IDENTIFICATION</scope>
</reference>
<feature type="coiled-coil region" evidence="1">
    <location>
        <begin position="683"/>
        <end position="780"/>
    </location>
</feature>
<proteinExistence type="predicted"/>
<evidence type="ECO:0000256" key="2">
    <source>
        <dbReference type="SAM" id="MobiDB-lite"/>
    </source>
</evidence>
<evidence type="ECO:0000313" key="3">
    <source>
        <dbReference type="Proteomes" id="UP000095280"/>
    </source>
</evidence>
<dbReference type="GO" id="GO:0060271">
    <property type="term" value="P:cilium assembly"/>
    <property type="evidence" value="ECO:0007669"/>
    <property type="project" value="TreeGrafter"/>
</dbReference>
<feature type="coiled-coil region" evidence="1">
    <location>
        <begin position="302"/>
        <end position="465"/>
    </location>
</feature>